<dbReference type="InterPro" id="IPR005901">
    <property type="entry name" value="GLPGLI"/>
</dbReference>
<gene>
    <name evidence="2" type="ORF">SAMN06269250_6219</name>
</gene>
<proteinExistence type="predicted"/>
<organism evidence="2 3">
    <name type="scientific">Spirosoma fluviale</name>
    <dbReference type="NCBI Taxonomy" id="1597977"/>
    <lineage>
        <taxon>Bacteria</taxon>
        <taxon>Pseudomonadati</taxon>
        <taxon>Bacteroidota</taxon>
        <taxon>Cytophagia</taxon>
        <taxon>Cytophagales</taxon>
        <taxon>Cytophagaceae</taxon>
        <taxon>Spirosoma</taxon>
    </lineage>
</organism>
<dbReference type="Pfam" id="PF22252">
    <property type="entry name" value="PNGase_F-II_N"/>
    <property type="match status" value="1"/>
</dbReference>
<dbReference type="Proteomes" id="UP000219452">
    <property type="component" value="Unassembled WGS sequence"/>
</dbReference>
<feature type="region of interest" description="Disordered" evidence="1">
    <location>
        <begin position="112"/>
        <end position="149"/>
    </location>
</feature>
<sequence length="310" mass="34997">MVTQRLFNSFYKTFEKDLENLCNVYPMNPSFTMRQSVLTFLAAGLCVTTLYGQTPVSGKITYEGMRQFDRSQMRMVINGQEVRPGSPGAPDAPEGMPDVISFTQKLVFSGTMAKEERDRPQNMMMRRTMGDGPSDGSGGNREGRPRTMRMTPPFEQQTYLDLANRQRIDVLMVKKDSVVTETYRSEKPMPAATDWTTTEKTKKIAGYTCHKATATRRKETYTIWYTTDLPFTYSPVADLTPPKGVVLQIESDTESYKATGIAMEAIAEASVQPPKGAKTVSSEEIEEIRRKGMADFRQKMMQNMPMQGRD</sequence>
<evidence type="ECO:0000313" key="3">
    <source>
        <dbReference type="Proteomes" id="UP000219452"/>
    </source>
</evidence>
<evidence type="ECO:0000313" key="2">
    <source>
        <dbReference type="EMBL" id="SOD98764.1"/>
    </source>
</evidence>
<name>A0A286GUT0_9BACT</name>
<protein>
    <submittedName>
        <fullName evidence="2">GLPGLI family protein</fullName>
    </submittedName>
</protein>
<dbReference type="AlphaFoldDB" id="A0A286GUT0"/>
<accession>A0A286GUT0</accession>
<keyword evidence="3" id="KW-1185">Reference proteome</keyword>
<dbReference type="EMBL" id="OCNH01000008">
    <property type="protein sequence ID" value="SOD98764.1"/>
    <property type="molecule type" value="Genomic_DNA"/>
</dbReference>
<reference evidence="3" key="1">
    <citation type="submission" date="2017-09" db="EMBL/GenBank/DDBJ databases">
        <authorList>
            <person name="Varghese N."/>
            <person name="Submissions S."/>
        </authorList>
    </citation>
    <scope>NUCLEOTIDE SEQUENCE [LARGE SCALE GENOMIC DNA]</scope>
    <source>
        <strain evidence="3">DSM 29961</strain>
    </source>
</reference>
<dbReference type="NCBIfam" id="TIGR01200">
    <property type="entry name" value="GLPGLI"/>
    <property type="match status" value="1"/>
</dbReference>
<evidence type="ECO:0000256" key="1">
    <source>
        <dbReference type="SAM" id="MobiDB-lite"/>
    </source>
</evidence>